<dbReference type="AlphaFoldDB" id="A0A397TVX3"/>
<protein>
    <submittedName>
        <fullName evidence="1">Uncharacterized protein</fullName>
    </submittedName>
</protein>
<evidence type="ECO:0000313" key="2">
    <source>
        <dbReference type="Proteomes" id="UP000266673"/>
    </source>
</evidence>
<dbReference type="Proteomes" id="UP000266673">
    <property type="component" value="Unassembled WGS sequence"/>
</dbReference>
<reference evidence="1 2" key="1">
    <citation type="submission" date="2018-06" db="EMBL/GenBank/DDBJ databases">
        <title>Comparative genomics reveals the genomic features of Rhizophagus irregularis, R. cerebriforme, R. diaphanum and Gigaspora rosea, and their symbiotic lifestyle signature.</title>
        <authorList>
            <person name="Morin E."/>
            <person name="San Clemente H."/>
            <person name="Chen E.C.H."/>
            <person name="De La Providencia I."/>
            <person name="Hainaut M."/>
            <person name="Kuo A."/>
            <person name="Kohler A."/>
            <person name="Murat C."/>
            <person name="Tang N."/>
            <person name="Roy S."/>
            <person name="Loubradou J."/>
            <person name="Henrissat B."/>
            <person name="Grigoriev I.V."/>
            <person name="Corradi N."/>
            <person name="Roux C."/>
            <person name="Martin F.M."/>
        </authorList>
    </citation>
    <scope>NUCLEOTIDE SEQUENCE [LARGE SCALE GENOMIC DNA]</scope>
    <source>
        <strain evidence="1 2">DAOM 194757</strain>
    </source>
</reference>
<sequence>MTVDNIQHYIKKSKIKNTDVCTQKWIRSLQKYRKKKSIFYDIQTFNDKNQLEQELCEFFADMKRQDGKPYKPESIVSAYTSLRCYLFEGSAIKNVNINDRFPFPLLYRVVDGKIMELQDQGCFDFQSNGSLIFIIGREKNNQGGLKGRSKYGRFTSYHIHIPADQPNNEFKPIQDLYNYVSLRPLDACEYFYLQITRNAQEINNGNWFSKDKLEKIP</sequence>
<comment type="caution">
    <text evidence="1">The sequence shown here is derived from an EMBL/GenBank/DDBJ whole genome shotgun (WGS) entry which is preliminary data.</text>
</comment>
<dbReference type="EMBL" id="QKWP01004086">
    <property type="protein sequence ID" value="RIB00509.1"/>
    <property type="molecule type" value="Genomic_DNA"/>
</dbReference>
<evidence type="ECO:0000313" key="1">
    <source>
        <dbReference type="EMBL" id="RIB00509.1"/>
    </source>
</evidence>
<keyword evidence="2" id="KW-1185">Reference proteome</keyword>
<dbReference type="OrthoDB" id="2448782at2759"/>
<gene>
    <name evidence="1" type="ORF">C2G38_2234073</name>
</gene>
<accession>A0A397TVX3</accession>
<name>A0A397TVX3_9GLOM</name>
<organism evidence="1 2">
    <name type="scientific">Gigaspora rosea</name>
    <dbReference type="NCBI Taxonomy" id="44941"/>
    <lineage>
        <taxon>Eukaryota</taxon>
        <taxon>Fungi</taxon>
        <taxon>Fungi incertae sedis</taxon>
        <taxon>Mucoromycota</taxon>
        <taxon>Glomeromycotina</taxon>
        <taxon>Glomeromycetes</taxon>
        <taxon>Diversisporales</taxon>
        <taxon>Gigasporaceae</taxon>
        <taxon>Gigaspora</taxon>
    </lineage>
</organism>
<proteinExistence type="predicted"/>